<dbReference type="InterPro" id="IPR050320">
    <property type="entry name" value="N5-glutamine_MTase"/>
</dbReference>
<evidence type="ECO:0000313" key="8">
    <source>
        <dbReference type="EMBL" id="MYL20263.1"/>
    </source>
</evidence>
<evidence type="ECO:0000256" key="3">
    <source>
        <dbReference type="ARBA" id="ARBA00022691"/>
    </source>
</evidence>
<dbReference type="PANTHER" id="PTHR18895">
    <property type="entry name" value="HEMK METHYLTRANSFERASE"/>
    <property type="match status" value="1"/>
</dbReference>
<dbReference type="GO" id="GO:0102559">
    <property type="term" value="F:peptide chain release factor N(5)-glutamine methyltransferase activity"/>
    <property type="evidence" value="ECO:0007669"/>
    <property type="project" value="UniProtKB-EC"/>
</dbReference>
<feature type="domain" description="Release factor glutamine methyltransferase N-terminal" evidence="7">
    <location>
        <begin position="10"/>
        <end position="79"/>
    </location>
</feature>
<dbReference type="InterPro" id="IPR029063">
    <property type="entry name" value="SAM-dependent_MTases_sf"/>
</dbReference>
<dbReference type="EC" id="2.1.1.297" evidence="5"/>
<dbReference type="GO" id="GO:0032259">
    <property type="term" value="P:methylation"/>
    <property type="evidence" value="ECO:0007669"/>
    <property type="project" value="UniProtKB-KW"/>
</dbReference>
<dbReference type="PROSITE" id="PS00092">
    <property type="entry name" value="N6_MTASE"/>
    <property type="match status" value="1"/>
</dbReference>
<dbReference type="GO" id="GO:0003676">
    <property type="term" value="F:nucleic acid binding"/>
    <property type="evidence" value="ECO:0007669"/>
    <property type="project" value="InterPro"/>
</dbReference>
<dbReference type="HAMAP" id="MF_02126">
    <property type="entry name" value="RF_methyltr_PrmC"/>
    <property type="match status" value="1"/>
</dbReference>
<keyword evidence="3 5" id="KW-0949">S-adenosyl-L-methionine</keyword>
<feature type="binding site" evidence="5">
    <location>
        <begin position="191"/>
        <end position="194"/>
    </location>
    <ligand>
        <name>substrate</name>
    </ligand>
</feature>
<dbReference type="Proteomes" id="UP000460949">
    <property type="component" value="Unassembled WGS sequence"/>
</dbReference>
<reference evidence="8 9" key="1">
    <citation type="submission" date="2019-11" db="EMBL/GenBank/DDBJ databases">
        <title>Genome sequences of 17 halophilic strains isolated from different environments.</title>
        <authorList>
            <person name="Furrow R.E."/>
        </authorList>
    </citation>
    <scope>NUCLEOTIDE SEQUENCE [LARGE SCALE GENOMIC DNA]</scope>
    <source>
        <strain evidence="8 9">22511_23_Filter</strain>
    </source>
</reference>
<dbReference type="SUPFAM" id="SSF53335">
    <property type="entry name" value="S-adenosyl-L-methionine-dependent methyltransferases"/>
    <property type="match status" value="1"/>
</dbReference>
<feature type="binding site" evidence="5">
    <location>
        <position position="191"/>
    </location>
    <ligand>
        <name>S-adenosyl-L-methionine</name>
        <dbReference type="ChEBI" id="CHEBI:59789"/>
    </ligand>
</feature>
<evidence type="ECO:0000259" key="7">
    <source>
        <dbReference type="Pfam" id="PF17827"/>
    </source>
</evidence>
<evidence type="ECO:0000256" key="5">
    <source>
        <dbReference type="HAMAP-Rule" id="MF_02126"/>
    </source>
</evidence>
<dbReference type="PANTHER" id="PTHR18895:SF74">
    <property type="entry name" value="MTRF1L RELEASE FACTOR GLUTAMINE METHYLTRANSFERASE"/>
    <property type="match status" value="1"/>
</dbReference>
<feature type="domain" description="Methyltransferase small" evidence="6">
    <location>
        <begin position="119"/>
        <end position="199"/>
    </location>
</feature>
<name>A0A845DRT3_9BACI</name>
<dbReference type="NCBIfam" id="TIGR00536">
    <property type="entry name" value="hemK_fam"/>
    <property type="match status" value="1"/>
</dbReference>
<keyword evidence="2 5" id="KW-0808">Transferase</keyword>
<evidence type="ECO:0000256" key="4">
    <source>
        <dbReference type="ARBA" id="ARBA00048391"/>
    </source>
</evidence>
<dbReference type="InterPro" id="IPR002052">
    <property type="entry name" value="DNA_methylase_N6_adenine_CS"/>
</dbReference>
<comment type="catalytic activity">
    <reaction evidence="4 5">
        <text>L-glutaminyl-[peptide chain release factor] + S-adenosyl-L-methionine = N(5)-methyl-L-glutaminyl-[peptide chain release factor] + S-adenosyl-L-homocysteine + H(+)</text>
        <dbReference type="Rhea" id="RHEA:42896"/>
        <dbReference type="Rhea" id="RHEA-COMP:10271"/>
        <dbReference type="Rhea" id="RHEA-COMP:10272"/>
        <dbReference type="ChEBI" id="CHEBI:15378"/>
        <dbReference type="ChEBI" id="CHEBI:30011"/>
        <dbReference type="ChEBI" id="CHEBI:57856"/>
        <dbReference type="ChEBI" id="CHEBI:59789"/>
        <dbReference type="ChEBI" id="CHEBI:61891"/>
        <dbReference type="EC" id="2.1.1.297"/>
    </reaction>
</comment>
<dbReference type="EMBL" id="WMET01000002">
    <property type="protein sequence ID" value="MYL20263.1"/>
    <property type="molecule type" value="Genomic_DNA"/>
</dbReference>
<sequence>MQPTFTTIQEARRWASLFLQKHDREPQAAQLLLEGFLGWSFSKILAYEDEPMSEDVKESFIKAVRAHAETGEPVQHLLGSASFFGRTFKVTPDVLIPRPETEELVLGVMGWAREEKIETPSIVDLGTGSGIIAITASLEIPGSHVTAVDISSEALVVAEGNARQHGADIQFRQGDFLTPVMDETFDILISNPPYISEEEKALMDDTVLDFDPSLALFAEEEGLAAYKSILHQAAHLEQKPLLIAFEIGWRQGEQVSSLIERFLPGFRAEVRQDINGRDRMVFASRRKTV</sequence>
<dbReference type="InterPro" id="IPR007848">
    <property type="entry name" value="Small_mtfrase_dom"/>
</dbReference>
<dbReference type="Pfam" id="PF05175">
    <property type="entry name" value="MTS"/>
    <property type="match status" value="1"/>
</dbReference>
<dbReference type="NCBIfam" id="TIGR03534">
    <property type="entry name" value="RF_mod_PrmC"/>
    <property type="match status" value="1"/>
</dbReference>
<evidence type="ECO:0000259" key="6">
    <source>
        <dbReference type="Pfam" id="PF05175"/>
    </source>
</evidence>
<comment type="caution">
    <text evidence="8">The sequence shown here is derived from an EMBL/GenBank/DDBJ whole genome shotgun (WGS) entry which is preliminary data.</text>
</comment>
<dbReference type="InterPro" id="IPR004556">
    <property type="entry name" value="HemK-like"/>
</dbReference>
<evidence type="ECO:0000313" key="9">
    <source>
        <dbReference type="Proteomes" id="UP000460949"/>
    </source>
</evidence>
<dbReference type="Gene3D" id="3.40.50.150">
    <property type="entry name" value="Vaccinia Virus protein VP39"/>
    <property type="match status" value="1"/>
</dbReference>
<proteinExistence type="inferred from homology"/>
<keyword evidence="1 5" id="KW-0489">Methyltransferase</keyword>
<organism evidence="8 9">
    <name type="scientific">Halobacillus litoralis</name>
    <dbReference type="NCBI Taxonomy" id="45668"/>
    <lineage>
        <taxon>Bacteria</taxon>
        <taxon>Bacillati</taxon>
        <taxon>Bacillota</taxon>
        <taxon>Bacilli</taxon>
        <taxon>Bacillales</taxon>
        <taxon>Bacillaceae</taxon>
        <taxon>Halobacillus</taxon>
    </lineage>
</organism>
<evidence type="ECO:0000256" key="2">
    <source>
        <dbReference type="ARBA" id="ARBA00022679"/>
    </source>
</evidence>
<dbReference type="RefSeq" id="WP_160836817.1">
    <property type="nucleotide sequence ID" value="NZ_WMET01000002.1"/>
</dbReference>
<dbReference type="InterPro" id="IPR040758">
    <property type="entry name" value="PrmC_N"/>
</dbReference>
<dbReference type="CDD" id="cd02440">
    <property type="entry name" value="AdoMet_MTases"/>
    <property type="match status" value="1"/>
</dbReference>
<dbReference type="InterPro" id="IPR019874">
    <property type="entry name" value="RF_methyltr_PrmC"/>
</dbReference>
<feature type="binding site" evidence="5">
    <location>
        <begin position="126"/>
        <end position="130"/>
    </location>
    <ligand>
        <name>S-adenosyl-L-methionine</name>
        <dbReference type="ChEBI" id="CHEBI:59789"/>
    </ligand>
</feature>
<dbReference type="Pfam" id="PF17827">
    <property type="entry name" value="PrmC_N"/>
    <property type="match status" value="1"/>
</dbReference>
<gene>
    <name evidence="5 8" type="primary">prmC</name>
    <name evidence="8" type="ORF">GLW04_10220</name>
</gene>
<dbReference type="Gene3D" id="1.10.8.10">
    <property type="entry name" value="DNA helicase RuvA subunit, C-terminal domain"/>
    <property type="match status" value="1"/>
</dbReference>
<dbReference type="AlphaFoldDB" id="A0A845DRT3"/>
<feature type="binding site" evidence="5">
    <location>
        <position position="149"/>
    </location>
    <ligand>
        <name>S-adenosyl-L-methionine</name>
        <dbReference type="ChEBI" id="CHEBI:59789"/>
    </ligand>
</feature>
<feature type="binding site" evidence="5">
    <location>
        <position position="176"/>
    </location>
    <ligand>
        <name>S-adenosyl-L-methionine</name>
        <dbReference type="ChEBI" id="CHEBI:59789"/>
    </ligand>
</feature>
<evidence type="ECO:0000256" key="1">
    <source>
        <dbReference type="ARBA" id="ARBA00022603"/>
    </source>
</evidence>
<comment type="similarity">
    <text evidence="5">Belongs to the protein N5-glutamine methyltransferase family. PrmC subfamily.</text>
</comment>
<protein>
    <recommendedName>
        <fullName evidence="5">Release factor glutamine methyltransferase</fullName>
        <shortName evidence="5">RF MTase</shortName>
        <ecNumber evidence="5">2.1.1.297</ecNumber>
    </recommendedName>
    <alternativeName>
        <fullName evidence="5">N5-glutamine methyltransferase PrmC</fullName>
    </alternativeName>
    <alternativeName>
        <fullName evidence="5">Protein-(glutamine-N5) MTase PrmC</fullName>
    </alternativeName>
    <alternativeName>
        <fullName evidence="5">Protein-glutamine N-methyltransferase PrmC</fullName>
    </alternativeName>
</protein>
<comment type="function">
    <text evidence="5">Methylates the class 1 translation termination release factors RF1/PrfA and RF2/PrfB on the glutamine residue of the universally conserved GGQ motif.</text>
</comment>
<accession>A0A845DRT3</accession>